<keyword evidence="3" id="KW-0805">Transcription regulation</keyword>
<keyword evidence="5" id="KW-0804">Transcription</keyword>
<dbReference type="Pfam" id="PF00178">
    <property type="entry name" value="Ets"/>
    <property type="match status" value="1"/>
</dbReference>
<dbReference type="GO" id="GO:0043565">
    <property type="term" value="F:sequence-specific DNA binding"/>
    <property type="evidence" value="ECO:0007669"/>
    <property type="project" value="InterPro"/>
</dbReference>
<dbReference type="Bgee" id="ENSNBRG00000020271">
    <property type="expression patterns" value="Expressed in testis and 5 other cell types or tissues"/>
</dbReference>
<feature type="compositionally biased region" description="Basic and acidic residues" evidence="8">
    <location>
        <begin position="645"/>
        <end position="675"/>
    </location>
</feature>
<evidence type="ECO:0000256" key="3">
    <source>
        <dbReference type="ARBA" id="ARBA00023015"/>
    </source>
</evidence>
<dbReference type="STRING" id="32507.ENSNBRP00000026523"/>
<comment type="similarity">
    <text evidence="2 7">Belongs to the ETS family.</text>
</comment>
<evidence type="ECO:0000256" key="5">
    <source>
        <dbReference type="ARBA" id="ARBA00023163"/>
    </source>
</evidence>
<dbReference type="SMART" id="SM00413">
    <property type="entry name" value="ETS"/>
    <property type="match status" value="1"/>
</dbReference>
<dbReference type="GO" id="GO:0005634">
    <property type="term" value="C:nucleus"/>
    <property type="evidence" value="ECO:0007669"/>
    <property type="project" value="UniProtKB-SubCell"/>
</dbReference>
<evidence type="ECO:0000256" key="7">
    <source>
        <dbReference type="RuleBase" id="RU004019"/>
    </source>
</evidence>
<dbReference type="GO" id="GO:0000981">
    <property type="term" value="F:DNA-binding transcription factor activity, RNA polymerase II-specific"/>
    <property type="evidence" value="ECO:0007669"/>
    <property type="project" value="TreeGrafter"/>
</dbReference>
<feature type="compositionally biased region" description="Gly residues" evidence="8">
    <location>
        <begin position="209"/>
        <end position="221"/>
    </location>
</feature>
<dbReference type="PROSITE" id="PS00346">
    <property type="entry name" value="ETS_DOMAIN_2"/>
    <property type="match status" value="1"/>
</dbReference>
<evidence type="ECO:0000256" key="6">
    <source>
        <dbReference type="ARBA" id="ARBA00023242"/>
    </source>
</evidence>
<dbReference type="Ensembl" id="ENSNBRT00000027223.1">
    <property type="protein sequence ID" value="ENSNBRP00000026523.1"/>
    <property type="gene ID" value="ENSNBRG00000020271.1"/>
</dbReference>
<dbReference type="GeneID" id="102795221"/>
<evidence type="ECO:0000256" key="8">
    <source>
        <dbReference type="SAM" id="MobiDB-lite"/>
    </source>
</evidence>
<name>A0A3Q4HYY3_NEOBR</name>
<dbReference type="Gene3D" id="1.10.10.10">
    <property type="entry name" value="Winged helix-like DNA-binding domain superfamily/Winged helix DNA-binding domain"/>
    <property type="match status" value="1"/>
</dbReference>
<dbReference type="InterPro" id="IPR000418">
    <property type="entry name" value="Ets_dom"/>
</dbReference>
<evidence type="ECO:0000256" key="4">
    <source>
        <dbReference type="ARBA" id="ARBA00023125"/>
    </source>
</evidence>
<dbReference type="PROSITE" id="PS50061">
    <property type="entry name" value="ETS_DOMAIN_3"/>
    <property type="match status" value="1"/>
</dbReference>
<protein>
    <submittedName>
        <fullName evidence="10">Ets2 repressor factor like 3</fullName>
    </submittedName>
</protein>
<evidence type="ECO:0000313" key="11">
    <source>
        <dbReference type="Proteomes" id="UP000261580"/>
    </source>
</evidence>
<dbReference type="GO" id="GO:0030154">
    <property type="term" value="P:cell differentiation"/>
    <property type="evidence" value="ECO:0007669"/>
    <property type="project" value="TreeGrafter"/>
</dbReference>
<feature type="region of interest" description="Disordered" evidence="8">
    <location>
        <begin position="243"/>
        <end position="283"/>
    </location>
</feature>
<dbReference type="CTD" id="565909"/>
<dbReference type="InterPro" id="IPR046328">
    <property type="entry name" value="ETS_fam"/>
</dbReference>
<organism evidence="10 11">
    <name type="scientific">Neolamprologus brichardi</name>
    <name type="common">Fairy cichlid</name>
    <name type="synonym">Lamprologus brichardi</name>
    <dbReference type="NCBI Taxonomy" id="32507"/>
    <lineage>
        <taxon>Eukaryota</taxon>
        <taxon>Metazoa</taxon>
        <taxon>Chordata</taxon>
        <taxon>Craniata</taxon>
        <taxon>Vertebrata</taxon>
        <taxon>Euteleostomi</taxon>
        <taxon>Actinopterygii</taxon>
        <taxon>Neopterygii</taxon>
        <taxon>Teleostei</taxon>
        <taxon>Neoteleostei</taxon>
        <taxon>Acanthomorphata</taxon>
        <taxon>Ovalentaria</taxon>
        <taxon>Cichlomorphae</taxon>
        <taxon>Cichliformes</taxon>
        <taxon>Cichlidae</taxon>
        <taxon>African cichlids</taxon>
        <taxon>Pseudocrenilabrinae</taxon>
        <taxon>Lamprologini</taxon>
        <taxon>Neolamprologus</taxon>
    </lineage>
</organism>
<feature type="compositionally biased region" description="Low complexity" evidence="8">
    <location>
        <begin position="456"/>
        <end position="506"/>
    </location>
</feature>
<dbReference type="SUPFAM" id="SSF46785">
    <property type="entry name" value="Winged helix' DNA-binding domain"/>
    <property type="match status" value="1"/>
</dbReference>
<dbReference type="InterPro" id="IPR036390">
    <property type="entry name" value="WH_DNA-bd_sf"/>
</dbReference>
<feature type="region of interest" description="Disordered" evidence="8">
    <location>
        <begin position="178"/>
        <end position="221"/>
    </location>
</feature>
<keyword evidence="11" id="KW-1185">Reference proteome</keyword>
<feature type="compositionally biased region" description="Acidic residues" evidence="8">
    <location>
        <begin position="515"/>
        <end position="541"/>
    </location>
</feature>
<feature type="compositionally biased region" description="Polar residues" evidence="8">
    <location>
        <begin position="180"/>
        <end position="190"/>
    </location>
</feature>
<dbReference type="FunFam" id="1.10.10.10:FF:000059">
    <property type="entry name" value="ETS translocation variant 3"/>
    <property type="match status" value="1"/>
</dbReference>
<dbReference type="GeneTree" id="ENSGT00940000157292"/>
<dbReference type="RefSeq" id="XP_006802866.1">
    <property type="nucleotide sequence ID" value="XM_006802803.1"/>
</dbReference>
<dbReference type="PRINTS" id="PR00454">
    <property type="entry name" value="ETSDOMAIN"/>
</dbReference>
<dbReference type="OrthoDB" id="8964711at2759"/>
<feature type="compositionally biased region" description="Low complexity" evidence="8">
    <location>
        <begin position="618"/>
        <end position="631"/>
    </location>
</feature>
<dbReference type="AlphaFoldDB" id="A0A3Q4HYY3"/>
<dbReference type="PANTHER" id="PTHR11849:SF313">
    <property type="entry name" value="ETS DOMAIN-CONTAINING PROTEIN"/>
    <property type="match status" value="1"/>
</dbReference>
<sequence length="732" mass="79469">MKTPGDTGFAFPEWAYKPESSPGSRQIQLWHFILELLRKEEYHDVIAWQGDYGEFVIKDPDEVARLWGARKCKPQMNYDKLSRALRYYYNKRILHKTKGKRFTYKFNFNKLVLVNYPFIDMSSTGSSVPQSAPPVPTGAGTHFRFPPSTPSEVLSPNEDLRSPGGMFSSVARRMARGSVSDCSDGTSANSEIEEGNTGAGEERGERVVSGGGGGGPGGGGGGYRSIIHPRLSSHEALFRMYGGPGNPAGHPGSRGPAAHRIHPEPLSPFPASPLPGPGGASLLAPPLSPALSMTPTSHLPYTPSPTLSPMLGSHFSFNPEDMKRYLQAHTQSVYNYGLSPRAFLQYPNIVIPQPHRPDKAGLTADRGAAERAERASTVGGGERGGDRHHHPPLGHPTHHHPHPHSAHPHPHSHPMHHPLHLGEEPPHMSPFKFKLQPPPLGRKQREGQSQSKPRQSSLSSGSGSGSMSSTSGLGSSLSFGSDLSSASGSGLISASSSTQSLNSAGLPKIKVEPISDIDSEEEVEVTDISDEDPDERDEEFELFAPRHPRASDHHHLANGSARAQQQPHTDEDLEEDVFKAPAPPPPGLMPFFTSQHTHSGVHRMLPVIKSEPAEPGESSTPPSQPPAAGAPQIKCIPLKLRFKRRWSEDQRMEASQEESDDKKVRPEEERERERQSNGQMEMEEDGTGSGGGDSPPMLAYEGSLAAPLALHRRVTAELHRATAQLSLENKDC</sequence>
<proteinExistence type="inferred from homology"/>
<dbReference type="PROSITE" id="PS00345">
    <property type="entry name" value="ETS_DOMAIN_1"/>
    <property type="match status" value="1"/>
</dbReference>
<feature type="region of interest" description="Disordered" evidence="8">
    <location>
        <begin position="354"/>
        <end position="699"/>
    </location>
</feature>
<keyword evidence="6 7" id="KW-0539">Nucleus</keyword>
<dbReference type="OMA" id="RQSNGQM"/>
<feature type="compositionally biased region" description="Basic residues" evidence="8">
    <location>
        <begin position="386"/>
        <end position="419"/>
    </location>
</feature>
<dbReference type="PANTHER" id="PTHR11849">
    <property type="entry name" value="ETS"/>
    <property type="match status" value="1"/>
</dbReference>
<evidence type="ECO:0000256" key="1">
    <source>
        <dbReference type="ARBA" id="ARBA00004123"/>
    </source>
</evidence>
<comment type="subcellular location">
    <subcellularLocation>
        <location evidence="1 7">Nucleus</location>
    </subcellularLocation>
</comment>
<keyword evidence="4 7" id="KW-0238">DNA-binding</keyword>
<feature type="domain" description="ETS" evidence="9">
    <location>
        <begin position="27"/>
        <end position="107"/>
    </location>
</feature>
<evidence type="ECO:0000313" key="10">
    <source>
        <dbReference type="Ensembl" id="ENSNBRP00000026523.1"/>
    </source>
</evidence>
<evidence type="ECO:0000259" key="9">
    <source>
        <dbReference type="PROSITE" id="PS50061"/>
    </source>
</evidence>
<feature type="compositionally biased region" description="Pro residues" evidence="8">
    <location>
        <begin position="265"/>
        <end position="276"/>
    </location>
</feature>
<accession>A0A3Q4HYY3</accession>
<evidence type="ECO:0000256" key="2">
    <source>
        <dbReference type="ARBA" id="ARBA00005562"/>
    </source>
</evidence>
<dbReference type="Proteomes" id="UP000261580">
    <property type="component" value="Unassembled WGS sequence"/>
</dbReference>
<reference evidence="10" key="1">
    <citation type="submission" date="2025-08" db="UniProtKB">
        <authorList>
            <consortium name="Ensembl"/>
        </authorList>
    </citation>
    <scope>IDENTIFICATION</scope>
</reference>
<reference evidence="10" key="2">
    <citation type="submission" date="2025-09" db="UniProtKB">
        <authorList>
            <consortium name="Ensembl"/>
        </authorList>
    </citation>
    <scope>IDENTIFICATION</scope>
</reference>
<dbReference type="InterPro" id="IPR036388">
    <property type="entry name" value="WH-like_DNA-bd_sf"/>
</dbReference>